<dbReference type="Pfam" id="PF19597">
    <property type="entry name" value="TrbL_4"/>
    <property type="match status" value="1"/>
</dbReference>
<reference evidence="2 3" key="1">
    <citation type="submission" date="2016-11" db="EMBL/GenBank/DDBJ databases">
        <authorList>
            <person name="Jaros S."/>
            <person name="Januszkiewicz K."/>
            <person name="Wedrychowicz H."/>
        </authorList>
    </citation>
    <scope>NUCLEOTIDE SEQUENCE [LARGE SCALE GENOMIC DNA]</scope>
    <source>
        <strain evidence="2 3">DSM 13106</strain>
    </source>
</reference>
<evidence type="ECO:0000256" key="1">
    <source>
        <dbReference type="SAM" id="Phobius"/>
    </source>
</evidence>
<protein>
    <submittedName>
        <fullName evidence="2">Uncharacterized protein</fullName>
    </submittedName>
</protein>
<dbReference type="AlphaFoldDB" id="A0A1M5U8K3"/>
<dbReference type="Proteomes" id="UP000184389">
    <property type="component" value="Unassembled WGS sequence"/>
</dbReference>
<keyword evidence="3" id="KW-1185">Reference proteome</keyword>
<dbReference type="InterPro" id="IPR046084">
    <property type="entry name" value="TrbL_4"/>
</dbReference>
<evidence type="ECO:0000313" key="2">
    <source>
        <dbReference type="EMBL" id="SHH59279.1"/>
    </source>
</evidence>
<feature type="transmembrane region" description="Helical" evidence="1">
    <location>
        <begin position="86"/>
        <end position="109"/>
    </location>
</feature>
<keyword evidence="1" id="KW-0472">Membrane</keyword>
<evidence type="ECO:0000313" key="3">
    <source>
        <dbReference type="Proteomes" id="UP000184389"/>
    </source>
</evidence>
<dbReference type="EMBL" id="FQXR01000003">
    <property type="protein sequence ID" value="SHH59279.1"/>
    <property type="molecule type" value="Genomic_DNA"/>
</dbReference>
<dbReference type="OrthoDB" id="1777254at2"/>
<name>A0A1M5U8K3_9FIRM</name>
<accession>A0A1M5U8K3</accession>
<dbReference type="RefSeq" id="WP_072743144.1">
    <property type="nucleotide sequence ID" value="NZ_FQXR01000003.1"/>
</dbReference>
<gene>
    <name evidence="2" type="ORF">SAMN02745180_00559</name>
</gene>
<proteinExistence type="predicted"/>
<organism evidence="2 3">
    <name type="scientific">Sporanaerobacter acetigenes DSM 13106</name>
    <dbReference type="NCBI Taxonomy" id="1123281"/>
    <lineage>
        <taxon>Bacteria</taxon>
        <taxon>Bacillati</taxon>
        <taxon>Bacillota</taxon>
        <taxon>Tissierellia</taxon>
        <taxon>Tissierellales</taxon>
        <taxon>Sporanaerobacteraceae</taxon>
        <taxon>Sporanaerobacter</taxon>
    </lineage>
</organism>
<feature type="transmembrane region" description="Helical" evidence="1">
    <location>
        <begin position="144"/>
        <end position="162"/>
    </location>
</feature>
<dbReference type="STRING" id="1123281.SAMN02745180_00559"/>
<keyword evidence="1" id="KW-1133">Transmembrane helix</keyword>
<sequence length="273" mass="30508">MSKLIILLITEFLEGYLDTFGDKLLNVVSIALYPEKVMFSMNVGGFDDVSKIFLEFGISMIVLKFLKKGFETYILWTDGDPDAEPVGLLINFFRAMAIALCFGVMYGWLANIIIDGTDRVLNAIGLSTDIDFSSLLARIVNGRIFYAVFTLVFFIVYLILYIQFIGKGIQMLMLRIGLPLACVGLMDADKGVFKTYIQKLLQVSLTLLVQVVLTKLAFTFMMGGDSLWGLAALIMGIRTPRFLQEFLVLPEGNGISNIYSGARIFQMLKFAAR</sequence>
<keyword evidence="1" id="KW-0812">Transmembrane</keyword>